<feature type="repeat" description="TPR" evidence="2">
    <location>
        <begin position="424"/>
        <end position="457"/>
    </location>
</feature>
<dbReference type="Pfam" id="PF12796">
    <property type="entry name" value="Ank_2"/>
    <property type="match status" value="2"/>
</dbReference>
<feature type="compositionally biased region" description="Basic and acidic residues" evidence="3">
    <location>
        <begin position="12"/>
        <end position="31"/>
    </location>
</feature>
<comment type="caution">
    <text evidence="4">The sequence shown here is derived from an EMBL/GenBank/DDBJ whole genome shotgun (WGS) entry which is preliminary data.</text>
</comment>
<evidence type="ECO:0000256" key="1">
    <source>
        <dbReference type="PROSITE-ProRule" id="PRU00023"/>
    </source>
</evidence>
<dbReference type="Gene3D" id="1.25.40.10">
    <property type="entry name" value="Tetratricopeptide repeat domain"/>
    <property type="match status" value="1"/>
</dbReference>
<dbReference type="PANTHER" id="PTHR46224">
    <property type="entry name" value="ANKYRIN REPEAT FAMILY PROTEIN"/>
    <property type="match status" value="1"/>
</dbReference>
<reference evidence="4 5" key="1">
    <citation type="journal article" date="2019" name="Sci. Rep.">
        <title>A high-quality genome of Eragrostis curvula grass provides insights into Poaceae evolution and supports new strategies to enhance forage quality.</title>
        <authorList>
            <person name="Carballo J."/>
            <person name="Santos B.A.C.M."/>
            <person name="Zappacosta D."/>
            <person name="Garbus I."/>
            <person name="Selva J.P."/>
            <person name="Gallo C.A."/>
            <person name="Diaz A."/>
            <person name="Albertini E."/>
            <person name="Caccamo M."/>
            <person name="Echenique V."/>
        </authorList>
    </citation>
    <scope>NUCLEOTIDE SEQUENCE [LARGE SCALE GENOMIC DNA]</scope>
    <source>
        <strain evidence="5">cv. Victoria</strain>
        <tissue evidence="4">Leaf</tissue>
    </source>
</reference>
<name>A0A5J9UUK1_9POAL</name>
<evidence type="ECO:0000256" key="2">
    <source>
        <dbReference type="PROSITE-ProRule" id="PRU00339"/>
    </source>
</evidence>
<dbReference type="Gene3D" id="1.25.40.20">
    <property type="entry name" value="Ankyrin repeat-containing domain"/>
    <property type="match status" value="2"/>
</dbReference>
<dbReference type="InterPro" id="IPR019734">
    <property type="entry name" value="TPR_rpt"/>
</dbReference>
<dbReference type="AlphaFoldDB" id="A0A5J9UUK1"/>
<dbReference type="Gramene" id="TVU27286">
    <property type="protein sequence ID" value="TVU27286"/>
    <property type="gene ID" value="EJB05_29887"/>
</dbReference>
<evidence type="ECO:0000313" key="4">
    <source>
        <dbReference type="EMBL" id="TVU27286.1"/>
    </source>
</evidence>
<feature type="non-terminal residue" evidence="4">
    <location>
        <position position="468"/>
    </location>
</feature>
<dbReference type="SUPFAM" id="SSF48452">
    <property type="entry name" value="TPR-like"/>
    <property type="match status" value="1"/>
</dbReference>
<dbReference type="SMART" id="SM00028">
    <property type="entry name" value="TPR"/>
    <property type="match status" value="2"/>
</dbReference>
<proteinExistence type="predicted"/>
<sequence>MGQNPHLSGFIKKPEKEEKKEKKRKEEIRRQAAADGNLRLLKKAAKQVDDLRGVRGAGGQNLLHVASAKGRLDICRFLIEDTSPGLDVNSRSPKGHTPVLLAATEGHLPVLSYLIDRGGDPATPDARGITPLHEAAMNGLLLLYLSSNSSASAGHCDNVRLLLSKGVPLEPLANMWTPLHFAVSKGQHQALSILLDHGADPNKINHNLCSPLMAACASRNMEIIKLLVQAGADVNFTTPYGQTPLMDTISLCLPDIAELKELGADPNYPGKEALDDSLANIVTFLLEAGADPNVPNEHGKIPIMLAAAWGPRKLVEILFSWTKPIPSLPDWNVDAIIRTMKLKAKNEISVELEEYQRSWKSKGKEAFGKGDYLAATYFYGLAAKIDPLDATLFANSSVSYLRMGQGRLAFVDAQRCTLMRPRWAKAWYRQGAALSLLKCYKEAVHSFEEALKLDSASDEIKNALRQML</sequence>
<keyword evidence="1" id="KW-0040">ANK repeat</keyword>
<dbReference type="Pfam" id="PF00023">
    <property type="entry name" value="Ank"/>
    <property type="match status" value="1"/>
</dbReference>
<dbReference type="InterPro" id="IPR036770">
    <property type="entry name" value="Ankyrin_rpt-contain_sf"/>
</dbReference>
<accession>A0A5J9UUK1</accession>
<feature type="repeat" description="ANK" evidence="1">
    <location>
        <begin position="174"/>
        <end position="206"/>
    </location>
</feature>
<dbReference type="EMBL" id="RWGY01000013">
    <property type="protein sequence ID" value="TVU27286.1"/>
    <property type="molecule type" value="Genomic_DNA"/>
</dbReference>
<dbReference type="OrthoDB" id="590877at2759"/>
<feature type="region of interest" description="Disordered" evidence="3">
    <location>
        <begin position="1"/>
        <end position="31"/>
    </location>
</feature>
<protein>
    <submittedName>
        <fullName evidence="4">Uncharacterized protein</fullName>
    </submittedName>
</protein>
<keyword evidence="2" id="KW-0802">TPR repeat</keyword>
<feature type="repeat" description="ANK" evidence="1">
    <location>
        <begin position="207"/>
        <end position="239"/>
    </location>
</feature>
<dbReference type="InterPro" id="IPR002110">
    <property type="entry name" value="Ankyrin_rpt"/>
</dbReference>
<feature type="non-terminal residue" evidence="4">
    <location>
        <position position="1"/>
    </location>
</feature>
<organism evidence="4 5">
    <name type="scientific">Eragrostis curvula</name>
    <name type="common">weeping love grass</name>
    <dbReference type="NCBI Taxonomy" id="38414"/>
    <lineage>
        <taxon>Eukaryota</taxon>
        <taxon>Viridiplantae</taxon>
        <taxon>Streptophyta</taxon>
        <taxon>Embryophyta</taxon>
        <taxon>Tracheophyta</taxon>
        <taxon>Spermatophyta</taxon>
        <taxon>Magnoliopsida</taxon>
        <taxon>Liliopsida</taxon>
        <taxon>Poales</taxon>
        <taxon>Poaceae</taxon>
        <taxon>PACMAD clade</taxon>
        <taxon>Chloridoideae</taxon>
        <taxon>Eragrostideae</taxon>
        <taxon>Eragrostidinae</taxon>
        <taxon>Eragrostis</taxon>
    </lineage>
</organism>
<dbReference type="PANTHER" id="PTHR46224:SF57">
    <property type="entry name" value="ANKYRIN-LIKE PROTEIN"/>
    <property type="match status" value="1"/>
</dbReference>
<dbReference type="PROSITE" id="PS50005">
    <property type="entry name" value="TPR"/>
    <property type="match status" value="1"/>
</dbReference>
<dbReference type="SMART" id="SM00248">
    <property type="entry name" value="ANK"/>
    <property type="match status" value="7"/>
</dbReference>
<dbReference type="PROSITE" id="PS50088">
    <property type="entry name" value="ANK_REPEAT"/>
    <property type="match status" value="3"/>
</dbReference>
<feature type="repeat" description="ANK" evidence="1">
    <location>
        <begin position="94"/>
        <end position="126"/>
    </location>
</feature>
<dbReference type="InterPro" id="IPR011990">
    <property type="entry name" value="TPR-like_helical_dom_sf"/>
</dbReference>
<gene>
    <name evidence="4" type="ORF">EJB05_29887</name>
</gene>
<dbReference type="PROSITE" id="PS50297">
    <property type="entry name" value="ANK_REP_REGION"/>
    <property type="match status" value="3"/>
</dbReference>
<evidence type="ECO:0000313" key="5">
    <source>
        <dbReference type="Proteomes" id="UP000324897"/>
    </source>
</evidence>
<keyword evidence="5" id="KW-1185">Reference proteome</keyword>
<dbReference type="Proteomes" id="UP000324897">
    <property type="component" value="Chromosome 2"/>
</dbReference>
<dbReference type="Pfam" id="PF00515">
    <property type="entry name" value="TPR_1"/>
    <property type="match status" value="1"/>
</dbReference>
<dbReference type="PRINTS" id="PR01415">
    <property type="entry name" value="ANKYRIN"/>
</dbReference>
<dbReference type="SUPFAM" id="SSF48403">
    <property type="entry name" value="Ankyrin repeat"/>
    <property type="match status" value="1"/>
</dbReference>
<dbReference type="InterPro" id="IPR051616">
    <property type="entry name" value="Cul2-RING_E3_ligase_SR"/>
</dbReference>
<evidence type="ECO:0000256" key="3">
    <source>
        <dbReference type="SAM" id="MobiDB-lite"/>
    </source>
</evidence>